<proteinExistence type="predicted"/>
<dbReference type="InterPro" id="IPR000014">
    <property type="entry name" value="PAS"/>
</dbReference>
<reference evidence="7" key="1">
    <citation type="journal article" date="2019" name="J. Bacteriol.">
        <title>A Mutagenic Screen Identifies a TonB-Dependent Receptor Required for the Lanthanide Metal Switch in the Type I Methanotroph 'Methylotuvimicrobium buryatense' 5GB1C.</title>
        <authorList>
            <person name="Groom J.D."/>
            <person name="Ford S.M."/>
            <person name="Pesesky M.W."/>
            <person name="Lidstrom M.E."/>
        </authorList>
    </citation>
    <scope>NUCLEOTIDE SEQUENCE [LARGE SCALE GENOMIC DNA]</scope>
    <source>
        <strain evidence="7">5GB1C</strain>
    </source>
</reference>
<dbReference type="InterPro" id="IPR052155">
    <property type="entry name" value="Biofilm_reg_signaling"/>
</dbReference>
<dbReference type="RefSeq" id="WP_017841923.1">
    <property type="nucleotide sequence ID" value="NZ_CP035467.1"/>
</dbReference>
<comment type="cofactor">
    <cofactor evidence="1">
        <name>Mg(2+)</name>
        <dbReference type="ChEBI" id="CHEBI:18420"/>
    </cofactor>
</comment>
<dbReference type="Pfam" id="PF08448">
    <property type="entry name" value="PAS_4"/>
    <property type="match status" value="1"/>
</dbReference>
<dbReference type="PANTHER" id="PTHR44757:SF2">
    <property type="entry name" value="BIOFILM ARCHITECTURE MAINTENANCE PROTEIN MBAA"/>
    <property type="match status" value="1"/>
</dbReference>
<evidence type="ECO:0000256" key="2">
    <source>
        <dbReference type="SAM" id="MobiDB-lite"/>
    </source>
</evidence>
<dbReference type="InterPro" id="IPR029787">
    <property type="entry name" value="Nucleotide_cyclase"/>
</dbReference>
<feature type="domain" description="GGDEF" evidence="5">
    <location>
        <begin position="308"/>
        <end position="441"/>
    </location>
</feature>
<evidence type="ECO:0000256" key="1">
    <source>
        <dbReference type="ARBA" id="ARBA00001946"/>
    </source>
</evidence>
<dbReference type="InterPro" id="IPR000160">
    <property type="entry name" value="GGDEF_dom"/>
</dbReference>
<dbReference type="Gene3D" id="3.30.450.20">
    <property type="entry name" value="PAS domain"/>
    <property type="match status" value="1"/>
</dbReference>
<gene>
    <name evidence="6" type="ORF">EQU24_19665</name>
</gene>
<dbReference type="Pfam" id="PF00990">
    <property type="entry name" value="GGDEF"/>
    <property type="match status" value="1"/>
</dbReference>
<dbReference type="NCBIfam" id="TIGR00254">
    <property type="entry name" value="GGDEF"/>
    <property type="match status" value="1"/>
</dbReference>
<feature type="domain" description="PAS" evidence="3">
    <location>
        <begin position="152"/>
        <end position="202"/>
    </location>
</feature>
<dbReference type="SMART" id="SM00267">
    <property type="entry name" value="GGDEF"/>
    <property type="match status" value="1"/>
</dbReference>
<dbReference type="InterPro" id="IPR043128">
    <property type="entry name" value="Rev_trsase/Diguanyl_cyclase"/>
</dbReference>
<evidence type="ECO:0000313" key="6">
    <source>
        <dbReference type="EMBL" id="QCW84206.1"/>
    </source>
</evidence>
<organism evidence="6 7">
    <name type="scientific">Methylotuvimicrobium buryatense</name>
    <name type="common">Methylomicrobium buryatense</name>
    <dbReference type="NCBI Taxonomy" id="95641"/>
    <lineage>
        <taxon>Bacteria</taxon>
        <taxon>Pseudomonadati</taxon>
        <taxon>Pseudomonadota</taxon>
        <taxon>Gammaproteobacteria</taxon>
        <taxon>Methylococcales</taxon>
        <taxon>Methylococcaceae</taxon>
        <taxon>Methylotuvimicrobium</taxon>
    </lineage>
</organism>
<dbReference type="PROSITE" id="PS50112">
    <property type="entry name" value="PAS"/>
    <property type="match status" value="1"/>
</dbReference>
<dbReference type="SUPFAM" id="SSF55785">
    <property type="entry name" value="PYP-like sensor domain (PAS domain)"/>
    <property type="match status" value="1"/>
</dbReference>
<dbReference type="InterPro" id="IPR035965">
    <property type="entry name" value="PAS-like_dom_sf"/>
</dbReference>
<evidence type="ECO:0000259" key="5">
    <source>
        <dbReference type="PROSITE" id="PS50887"/>
    </source>
</evidence>
<dbReference type="PANTHER" id="PTHR44757">
    <property type="entry name" value="DIGUANYLATE CYCLASE DGCP"/>
    <property type="match status" value="1"/>
</dbReference>
<dbReference type="SMART" id="SM00091">
    <property type="entry name" value="PAS"/>
    <property type="match status" value="1"/>
</dbReference>
<keyword evidence="7" id="KW-1185">Reference proteome</keyword>
<dbReference type="CDD" id="cd00130">
    <property type="entry name" value="PAS"/>
    <property type="match status" value="1"/>
</dbReference>
<sequence length="445" mass="50305">MHLDKFILENLEIILQEWEDFAAKYLSDAEGMNKDQLRDHLREMLLTIAADLARYQSEKDQSLKAKGLEIPKDSPTPATTHGSERLADGFSLNSTVAEYRALRASVIRLWMKNNSTKFNSETDLDDLVRFNEAIDQAITEAVVSYSAEKDYDSRMFETILASAPDLIFSFNLEGRFIYANKQLKDLFGLSMEEMVGKNYYDLDLPIAAELHGQIEQVIRSKESVSREAPYTPFSGKLVWHDYVFTPVFNNEGDVESVVCIGHDVTERRASEHDNWTKANYDSLTGLPNRSLFTNRLEEYVKHSHRAGSSIALLFIDLDYFKEINDRYGHEVGDSLLKHAAERIHSCVRESDTAARLGGDEFIVILANLQDPRHVESVAEKIQQRLAEPFQLGNHTLQISASIGVSLSLQDTTSANELVNHADAAMYASKNNGRNQVSFYSPVLTH</sequence>
<evidence type="ECO:0000313" key="7">
    <source>
        <dbReference type="Proteomes" id="UP000305881"/>
    </source>
</evidence>
<dbReference type="NCBIfam" id="TIGR00229">
    <property type="entry name" value="sensory_box"/>
    <property type="match status" value="1"/>
</dbReference>
<dbReference type="SUPFAM" id="SSF55073">
    <property type="entry name" value="Nucleotide cyclase"/>
    <property type="match status" value="1"/>
</dbReference>
<feature type="domain" description="PAC" evidence="4">
    <location>
        <begin position="224"/>
        <end position="276"/>
    </location>
</feature>
<feature type="region of interest" description="Disordered" evidence="2">
    <location>
        <begin position="64"/>
        <end position="85"/>
    </location>
</feature>
<accession>A0A4P9UWQ3</accession>
<dbReference type="CDD" id="cd01949">
    <property type="entry name" value="GGDEF"/>
    <property type="match status" value="1"/>
</dbReference>
<dbReference type="KEGG" id="mbur:EQU24_19665"/>
<dbReference type="OrthoDB" id="5623169at2"/>
<dbReference type="EMBL" id="CP035467">
    <property type="protein sequence ID" value="QCW84206.1"/>
    <property type="molecule type" value="Genomic_DNA"/>
</dbReference>
<dbReference type="InterPro" id="IPR013656">
    <property type="entry name" value="PAS_4"/>
</dbReference>
<protein>
    <submittedName>
        <fullName evidence="6">GGDEF domain-containing protein</fullName>
    </submittedName>
</protein>
<name>A0A4P9UWQ3_METBY</name>
<dbReference type="PROSITE" id="PS50887">
    <property type="entry name" value="GGDEF"/>
    <property type="match status" value="1"/>
</dbReference>
<dbReference type="Proteomes" id="UP000305881">
    <property type="component" value="Chromosome"/>
</dbReference>
<dbReference type="PROSITE" id="PS50113">
    <property type="entry name" value="PAC"/>
    <property type="match status" value="1"/>
</dbReference>
<evidence type="ECO:0000259" key="4">
    <source>
        <dbReference type="PROSITE" id="PS50113"/>
    </source>
</evidence>
<evidence type="ECO:0000259" key="3">
    <source>
        <dbReference type="PROSITE" id="PS50112"/>
    </source>
</evidence>
<dbReference type="FunFam" id="3.30.70.270:FF:000001">
    <property type="entry name" value="Diguanylate cyclase domain protein"/>
    <property type="match status" value="1"/>
</dbReference>
<dbReference type="Gene3D" id="3.30.70.270">
    <property type="match status" value="1"/>
</dbReference>
<dbReference type="GO" id="GO:0003824">
    <property type="term" value="F:catalytic activity"/>
    <property type="evidence" value="ECO:0007669"/>
    <property type="project" value="UniProtKB-ARBA"/>
</dbReference>
<dbReference type="AlphaFoldDB" id="A0A4P9UWQ3"/>
<dbReference type="InterPro" id="IPR000700">
    <property type="entry name" value="PAS-assoc_C"/>
</dbReference>
<dbReference type="STRING" id="675511.GCA_000341735_03503"/>